<keyword evidence="5" id="KW-0436">Ligase</keyword>
<dbReference type="Gene3D" id="4.10.320.10">
    <property type="entry name" value="E3-binding domain"/>
    <property type="match status" value="1"/>
</dbReference>
<dbReference type="GO" id="GO:0016746">
    <property type="term" value="F:acyltransferase activity"/>
    <property type="evidence" value="ECO:0007669"/>
    <property type="project" value="InterPro"/>
</dbReference>
<dbReference type="InterPro" id="IPR024412">
    <property type="entry name" value="Lsr2_dim_dom"/>
</dbReference>
<dbReference type="EMBL" id="AZXY01000007">
    <property type="protein sequence ID" value="KSZ57927.1"/>
    <property type="molecule type" value="Genomic_DNA"/>
</dbReference>
<dbReference type="Proteomes" id="UP000053060">
    <property type="component" value="Unassembled WGS sequence"/>
</dbReference>
<proteinExistence type="predicted"/>
<dbReference type="InterPro" id="IPR036625">
    <property type="entry name" value="E3-bd_dom_sf"/>
</dbReference>
<feature type="domain" description="Lsr2 DNA-binding" evidence="4">
    <location>
        <begin position="95"/>
        <end position="130"/>
    </location>
</feature>
<organism evidence="5 6">
    <name type="scientific">Rhodococcus pyridinivorans KG-16</name>
    <dbReference type="NCBI Taxonomy" id="1441730"/>
    <lineage>
        <taxon>Bacteria</taxon>
        <taxon>Bacillati</taxon>
        <taxon>Actinomycetota</taxon>
        <taxon>Actinomycetes</taxon>
        <taxon>Mycobacteriales</taxon>
        <taxon>Nocardiaceae</taxon>
        <taxon>Rhodococcus</taxon>
    </lineage>
</organism>
<reference evidence="6" key="1">
    <citation type="submission" date="2015-01" db="EMBL/GenBank/DDBJ databases">
        <title>Draft genome sequence of Rhodococcus pyridinivorans strain KG-16, a hydrocarbon-degrading bacterium.</title>
        <authorList>
            <person name="Aggarwal R.K."/>
            <person name="Dawar C."/>
        </authorList>
    </citation>
    <scope>NUCLEOTIDE SEQUENCE [LARGE SCALE GENOMIC DNA]</scope>
    <source>
        <strain evidence="6">KG-16</strain>
    </source>
</reference>
<comment type="caution">
    <text evidence="5">The sequence shown here is derived from an EMBL/GenBank/DDBJ whole genome shotgun (WGS) entry which is preliminary data.</text>
</comment>
<evidence type="ECO:0000313" key="6">
    <source>
        <dbReference type="Proteomes" id="UP000053060"/>
    </source>
</evidence>
<gene>
    <name evidence="5" type="ORF">Z045_15295</name>
</gene>
<feature type="domain" description="Lsr2 dimerization" evidence="3">
    <location>
        <begin position="1"/>
        <end position="55"/>
    </location>
</feature>
<accession>A0A0V9UIW0</accession>
<evidence type="ECO:0000259" key="4">
    <source>
        <dbReference type="Pfam" id="PF23359"/>
    </source>
</evidence>
<dbReference type="InterPro" id="IPR055370">
    <property type="entry name" value="Lsr2_DNA-bd"/>
</dbReference>
<keyword evidence="5" id="KW-0030">Aminoacyl-tRNA synthetase</keyword>
<dbReference type="RefSeq" id="WP_060652611.1">
    <property type="nucleotide sequence ID" value="NZ_AZXY01000007.1"/>
</dbReference>
<dbReference type="Pfam" id="PF11774">
    <property type="entry name" value="Lsr2"/>
    <property type="match status" value="1"/>
</dbReference>
<feature type="compositionally biased region" description="Polar residues" evidence="2">
    <location>
        <begin position="64"/>
        <end position="78"/>
    </location>
</feature>
<feature type="region of interest" description="Disordered" evidence="2">
    <location>
        <begin position="59"/>
        <end position="96"/>
    </location>
</feature>
<dbReference type="AlphaFoldDB" id="A0A0V9UIW0"/>
<dbReference type="GO" id="GO:0003677">
    <property type="term" value="F:DNA binding"/>
    <property type="evidence" value="ECO:0007669"/>
    <property type="project" value="UniProtKB-KW"/>
</dbReference>
<evidence type="ECO:0000259" key="3">
    <source>
        <dbReference type="Pfam" id="PF11774"/>
    </source>
</evidence>
<sequence>MAQKVRVQYFDDIDGQPIMDGLAQSFRITVDDDEYEIDLRPANADKFLAVLRPWLHEKAPEKPASSTRTITPKQTVTKARTRTAGTHKAIPPTRSPEQLAAIRHWARNKGYDVSSRGRIPRHILERFEAAHS</sequence>
<dbReference type="Gene3D" id="3.30.60.230">
    <property type="entry name" value="Lsr2, dimerization domain"/>
    <property type="match status" value="1"/>
</dbReference>
<dbReference type="InterPro" id="IPR042261">
    <property type="entry name" value="Lsr2-like_dimerization"/>
</dbReference>
<evidence type="ECO:0000313" key="5">
    <source>
        <dbReference type="EMBL" id="KSZ57927.1"/>
    </source>
</evidence>
<reference evidence="5 6" key="2">
    <citation type="journal article" date="2016" name="Genome Announc.">
        <title>Draft Genome Sequence of a Versatile Hydrocarbon-Degrading Bacterium, Rhodococcus pyridinivorans Strain KG-16, Collected from Oil Fields in India.</title>
        <authorList>
            <person name="Aggarwal R.K."/>
            <person name="Dawar C."/>
            <person name="Phanindranath R."/>
            <person name="Mutnuri L."/>
            <person name="Dayal A.M."/>
        </authorList>
    </citation>
    <scope>NUCLEOTIDE SEQUENCE [LARGE SCALE GENOMIC DNA]</scope>
    <source>
        <strain evidence="5 6">KG-16</strain>
    </source>
</reference>
<name>A0A0V9UIW0_9NOCA</name>
<dbReference type="PATRIC" id="fig|1441730.3.peg.3181"/>
<evidence type="ECO:0000256" key="2">
    <source>
        <dbReference type="SAM" id="MobiDB-lite"/>
    </source>
</evidence>
<dbReference type="Pfam" id="PF23359">
    <property type="entry name" value="Lsr2_DNA-bd"/>
    <property type="match status" value="1"/>
</dbReference>
<dbReference type="GO" id="GO:0004812">
    <property type="term" value="F:aminoacyl-tRNA ligase activity"/>
    <property type="evidence" value="ECO:0007669"/>
    <property type="project" value="UniProtKB-KW"/>
</dbReference>
<keyword evidence="1" id="KW-0238">DNA-binding</keyword>
<protein>
    <submittedName>
        <fullName evidence="5">Lysyl tRNA synthetase like protein Lsr2</fullName>
    </submittedName>
</protein>
<evidence type="ECO:0000256" key="1">
    <source>
        <dbReference type="ARBA" id="ARBA00023125"/>
    </source>
</evidence>